<dbReference type="SMART" id="SM00164">
    <property type="entry name" value="TBC"/>
    <property type="match status" value="1"/>
</dbReference>
<feature type="compositionally biased region" description="Low complexity" evidence="1">
    <location>
        <begin position="526"/>
        <end position="536"/>
    </location>
</feature>
<dbReference type="AlphaFoldDB" id="A0AAE1C967"/>
<sequence length="937" mass="103396">MAPQRFASVRHKTGPAVRLAPFRDDTGLVAFRYEQTKQAEPPIPLPPRNPLRPSRRHSTQSTPASAFPVIIAPPTIPPPQDQHPLFRLQLSSLPRVAEHKRDSFIAATSSSVTLRDEYQVDVVFGKLTDEAPDTPSVYSGDDKSFVEKTPPPHPASLRLSPRPGRPATPTTTTAGSPTEATQPATPSRAASFSQKLGKTFSLRSAGTKRLRKKTLGEDKVATPDAPRGTMRGSLTSPEFPKSPGTGTGTGPTGSPPRSIARSTNGMQRDCLPSQSGEMDFAPITTAIPEDSLWDDLGNLSFSKRGSIMFGGRNDTLAPSLMARLGDGATADEKPTGTPDTDAQSAGVMVVDATGAMPHTTTHESSPSVPSIHLLSLDVERESQKVRSLYESGDVLNWQDGRVSFCERLEPTEEVPSDEEENVVSSPPSNPPSNPPSSDRRTTRTPTIATPRSVSSLSPRDSLVRKEYERAGGLEDWEDVEGADVDRYGFISQRRPGSRSGTPELKSAQLSPRRRNVLTKRPGSAYSSSPLGLSLRPPSRKVSTRSLNTFASEFSTTSRRSTRSSIRSAANHLPHNRDRRWIDEAGDMLASQPGEQDIENKMTEKAAEALKRKELERSEKWRKMAKVIKKGEEGQGMDFEFDTKNPKLIERTWKGVPDCWRAAAWHSFLAASANAWKSTETDEMLMGEFRRLQEIGSPDDVQIDLDVPRTVNGHIMFRKRYRGGQRLLFRVLHAISLYFPGTGYVQGMACLAATLLCYYDEERCFVMLVRMWKYRGLERLYQPGFGALMSTLQELEARWLPGRDVADKLAELSIDPTAYGTRWYLTLFNLSIPFAAQLRVWDVFLLLGDCPPESSGSAADSSRGKAKESNSNGPRGLDILHATSAAIIHALREVLLDSDFENAMKALTSWIPIKDEDLLMKVAHASWRQHQTKRKDNA</sequence>
<dbReference type="Proteomes" id="UP001270362">
    <property type="component" value="Unassembled WGS sequence"/>
</dbReference>
<feature type="compositionally biased region" description="Polar residues" evidence="1">
    <location>
        <begin position="260"/>
        <end position="276"/>
    </location>
</feature>
<dbReference type="FunFam" id="1.10.8.270:FF:000023">
    <property type="entry name" value="TBC domain-containing protein C1778.09"/>
    <property type="match status" value="1"/>
</dbReference>
<feature type="compositionally biased region" description="Pro residues" evidence="1">
    <location>
        <begin position="41"/>
        <end position="50"/>
    </location>
</feature>
<comment type="caution">
    <text evidence="3">The sequence shown here is derived from an EMBL/GenBank/DDBJ whole genome shotgun (WGS) entry which is preliminary data.</text>
</comment>
<evidence type="ECO:0000313" key="3">
    <source>
        <dbReference type="EMBL" id="KAK3683773.1"/>
    </source>
</evidence>
<dbReference type="GO" id="GO:0031267">
    <property type="term" value="F:small GTPase binding"/>
    <property type="evidence" value="ECO:0007669"/>
    <property type="project" value="TreeGrafter"/>
</dbReference>
<dbReference type="Gene3D" id="1.10.472.80">
    <property type="entry name" value="Ypt/Rab-GAP domain of gyp1p, domain 3"/>
    <property type="match status" value="1"/>
</dbReference>
<dbReference type="GO" id="GO:0005096">
    <property type="term" value="F:GTPase activator activity"/>
    <property type="evidence" value="ECO:0007669"/>
    <property type="project" value="TreeGrafter"/>
</dbReference>
<feature type="compositionally biased region" description="Polar residues" evidence="1">
    <location>
        <begin position="179"/>
        <end position="204"/>
    </location>
</feature>
<dbReference type="Gene3D" id="1.10.8.270">
    <property type="entry name" value="putative rabgap domain of human tbc1 domain family member 14 like domains"/>
    <property type="match status" value="1"/>
</dbReference>
<organism evidence="3 4">
    <name type="scientific">Podospora appendiculata</name>
    <dbReference type="NCBI Taxonomy" id="314037"/>
    <lineage>
        <taxon>Eukaryota</taxon>
        <taxon>Fungi</taxon>
        <taxon>Dikarya</taxon>
        <taxon>Ascomycota</taxon>
        <taxon>Pezizomycotina</taxon>
        <taxon>Sordariomycetes</taxon>
        <taxon>Sordariomycetidae</taxon>
        <taxon>Sordariales</taxon>
        <taxon>Podosporaceae</taxon>
        <taxon>Podospora</taxon>
    </lineage>
</organism>
<accession>A0AAE1C967</accession>
<feature type="region of interest" description="Disordered" evidence="1">
    <location>
        <begin position="409"/>
        <end position="460"/>
    </location>
</feature>
<dbReference type="Pfam" id="PF00566">
    <property type="entry name" value="RabGAP-TBC"/>
    <property type="match status" value="1"/>
</dbReference>
<dbReference type="PANTHER" id="PTHR47219:SF9">
    <property type="entry name" value="GTPASE ACTIVATING PROTEIN AND CENTROSOME-ASSOCIATED, ISOFORM B"/>
    <property type="match status" value="1"/>
</dbReference>
<reference evidence="3" key="2">
    <citation type="submission" date="2023-06" db="EMBL/GenBank/DDBJ databases">
        <authorList>
            <consortium name="Lawrence Berkeley National Laboratory"/>
            <person name="Haridas S."/>
            <person name="Hensen N."/>
            <person name="Bonometti L."/>
            <person name="Westerberg I."/>
            <person name="Brannstrom I.O."/>
            <person name="Guillou S."/>
            <person name="Cros-Aarteil S."/>
            <person name="Calhoun S."/>
            <person name="Kuo A."/>
            <person name="Mondo S."/>
            <person name="Pangilinan J."/>
            <person name="Riley R."/>
            <person name="Labutti K."/>
            <person name="Andreopoulos B."/>
            <person name="Lipzen A."/>
            <person name="Chen C."/>
            <person name="Yanf M."/>
            <person name="Daum C."/>
            <person name="Ng V."/>
            <person name="Clum A."/>
            <person name="Steindorff A."/>
            <person name="Ohm R."/>
            <person name="Martin F."/>
            <person name="Silar P."/>
            <person name="Natvig D."/>
            <person name="Lalanne C."/>
            <person name="Gautier V."/>
            <person name="Ament-Velasquez S.L."/>
            <person name="Kruys A."/>
            <person name="Hutchinson M.I."/>
            <person name="Powell A.J."/>
            <person name="Barry K."/>
            <person name="Miller A.N."/>
            <person name="Grigoriev I.V."/>
            <person name="Debuchy R."/>
            <person name="Gladieux P."/>
            <person name="Thoren M.H."/>
            <person name="Johannesson H."/>
        </authorList>
    </citation>
    <scope>NUCLEOTIDE SEQUENCE</scope>
    <source>
        <strain evidence="3">CBS 314.62</strain>
    </source>
</reference>
<reference evidence="3" key="1">
    <citation type="journal article" date="2023" name="Mol. Phylogenet. Evol.">
        <title>Genome-scale phylogeny and comparative genomics of the fungal order Sordariales.</title>
        <authorList>
            <person name="Hensen N."/>
            <person name="Bonometti L."/>
            <person name="Westerberg I."/>
            <person name="Brannstrom I.O."/>
            <person name="Guillou S."/>
            <person name="Cros-Aarteil S."/>
            <person name="Calhoun S."/>
            <person name="Haridas S."/>
            <person name="Kuo A."/>
            <person name="Mondo S."/>
            <person name="Pangilinan J."/>
            <person name="Riley R."/>
            <person name="LaButti K."/>
            <person name="Andreopoulos B."/>
            <person name="Lipzen A."/>
            <person name="Chen C."/>
            <person name="Yan M."/>
            <person name="Daum C."/>
            <person name="Ng V."/>
            <person name="Clum A."/>
            <person name="Steindorff A."/>
            <person name="Ohm R.A."/>
            <person name="Martin F."/>
            <person name="Silar P."/>
            <person name="Natvig D.O."/>
            <person name="Lalanne C."/>
            <person name="Gautier V."/>
            <person name="Ament-Velasquez S.L."/>
            <person name="Kruys A."/>
            <person name="Hutchinson M.I."/>
            <person name="Powell A.J."/>
            <person name="Barry K."/>
            <person name="Miller A.N."/>
            <person name="Grigoriev I.V."/>
            <person name="Debuchy R."/>
            <person name="Gladieux P."/>
            <person name="Hiltunen Thoren M."/>
            <person name="Johannesson H."/>
        </authorList>
    </citation>
    <scope>NUCLEOTIDE SEQUENCE</scope>
    <source>
        <strain evidence="3">CBS 314.62</strain>
    </source>
</reference>
<feature type="domain" description="Rab-GAP TBC" evidence="2">
    <location>
        <begin position="654"/>
        <end position="847"/>
    </location>
</feature>
<gene>
    <name evidence="3" type="ORF">B0T22DRAFT_260731</name>
</gene>
<dbReference type="InterPro" id="IPR035969">
    <property type="entry name" value="Rab-GAP_TBC_sf"/>
</dbReference>
<dbReference type="InterPro" id="IPR000195">
    <property type="entry name" value="Rab-GAP-TBC_dom"/>
</dbReference>
<dbReference type="FunFam" id="1.10.472.80:FF:000055">
    <property type="entry name" value="TBC domain-containing protein C1778.09"/>
    <property type="match status" value="1"/>
</dbReference>
<dbReference type="EMBL" id="JAULSO010000004">
    <property type="protein sequence ID" value="KAK3683773.1"/>
    <property type="molecule type" value="Genomic_DNA"/>
</dbReference>
<dbReference type="InterPro" id="IPR050302">
    <property type="entry name" value="Rab_GAP_TBC_domain"/>
</dbReference>
<dbReference type="PROSITE" id="PS50086">
    <property type="entry name" value="TBC_RABGAP"/>
    <property type="match status" value="1"/>
</dbReference>
<feature type="compositionally biased region" description="Low complexity" evidence="1">
    <location>
        <begin position="160"/>
        <end position="178"/>
    </location>
</feature>
<evidence type="ECO:0000256" key="1">
    <source>
        <dbReference type="SAM" id="MobiDB-lite"/>
    </source>
</evidence>
<feature type="compositionally biased region" description="Acidic residues" evidence="1">
    <location>
        <begin position="411"/>
        <end position="421"/>
    </location>
</feature>
<dbReference type="PANTHER" id="PTHR47219">
    <property type="entry name" value="RAB GTPASE-ACTIVATING PROTEIN 1-LIKE"/>
    <property type="match status" value="1"/>
</dbReference>
<feature type="region of interest" description="Disordered" evidence="1">
    <location>
        <begin position="129"/>
        <end position="278"/>
    </location>
</feature>
<evidence type="ECO:0000259" key="2">
    <source>
        <dbReference type="PROSITE" id="PS50086"/>
    </source>
</evidence>
<name>A0AAE1C967_9PEZI</name>
<feature type="region of interest" description="Disordered" evidence="1">
    <location>
        <begin position="34"/>
        <end position="63"/>
    </location>
</feature>
<evidence type="ECO:0000313" key="4">
    <source>
        <dbReference type="Proteomes" id="UP001270362"/>
    </source>
</evidence>
<dbReference type="SUPFAM" id="SSF47923">
    <property type="entry name" value="Ypt/Rab-GAP domain of gyp1p"/>
    <property type="match status" value="2"/>
</dbReference>
<protein>
    <recommendedName>
        <fullName evidence="2">Rab-GAP TBC domain-containing protein</fullName>
    </recommendedName>
</protein>
<keyword evidence="4" id="KW-1185">Reference proteome</keyword>
<proteinExistence type="predicted"/>
<feature type="region of interest" description="Disordered" evidence="1">
    <location>
        <begin position="490"/>
        <end position="542"/>
    </location>
</feature>
<feature type="region of interest" description="Disordered" evidence="1">
    <location>
        <begin position="853"/>
        <end position="874"/>
    </location>
</feature>